<dbReference type="PRINTS" id="PR01490">
    <property type="entry name" value="RTXTOXIND"/>
</dbReference>
<dbReference type="Gene3D" id="2.40.30.170">
    <property type="match status" value="1"/>
</dbReference>
<evidence type="ECO:0000256" key="2">
    <source>
        <dbReference type="ARBA" id="ARBA00009477"/>
    </source>
</evidence>
<keyword evidence="6" id="KW-0472">Membrane</keyword>
<dbReference type="Proteomes" id="UP000061010">
    <property type="component" value="Chromosome"/>
</dbReference>
<dbReference type="AlphaFoldDB" id="A0A0S1B0R1"/>
<name>A0A0S1B0R1_9GAMM</name>
<organism evidence="8 9">
    <name type="scientific">Stenotrophomonas acidaminiphila</name>
    <dbReference type="NCBI Taxonomy" id="128780"/>
    <lineage>
        <taxon>Bacteria</taxon>
        <taxon>Pseudomonadati</taxon>
        <taxon>Pseudomonadota</taxon>
        <taxon>Gammaproteobacteria</taxon>
        <taxon>Lysobacterales</taxon>
        <taxon>Lysobacteraceae</taxon>
        <taxon>Stenotrophomonas</taxon>
    </lineage>
</organism>
<dbReference type="EMBL" id="CP012900">
    <property type="protein sequence ID" value="ALJ28668.1"/>
    <property type="molecule type" value="Genomic_DNA"/>
</dbReference>
<reference evidence="8 9" key="1">
    <citation type="journal article" date="2015" name="Genome Announc.">
        <title>Complete Genome Sequencing of Stenotrophomonas acidaminiphila ZAC14D2_NAIMI4_2, a Multidrug-Resistant Strain Isolated from Sediments of a Polluted River in Mexico, Uncovers New Antibiotic Resistance Genes and a Novel Class-II Lasso Peptide Biosynthesis Gene Cluster.</title>
        <authorList>
            <person name="Vinuesa P."/>
            <person name="Ochoa-Sanchez L.E."/>
        </authorList>
    </citation>
    <scope>NUCLEOTIDE SEQUENCE [LARGE SCALE GENOMIC DNA]</scope>
    <source>
        <strain evidence="8 9">ZAC14D2_NAIMI4_2</strain>
    </source>
</reference>
<dbReference type="KEGG" id="sacz:AOT14_23000"/>
<dbReference type="InterPro" id="IPR050739">
    <property type="entry name" value="MFP"/>
</dbReference>
<dbReference type="PROSITE" id="PS00543">
    <property type="entry name" value="HLYD_FAMILY"/>
    <property type="match status" value="1"/>
</dbReference>
<dbReference type="OrthoDB" id="9775513at2"/>
<dbReference type="PATRIC" id="fig|128780.6.peg.2317"/>
<proteinExistence type="inferred from homology"/>
<dbReference type="Pfam" id="PF26002">
    <property type="entry name" value="Beta-barrel_AprE"/>
    <property type="match status" value="1"/>
</dbReference>
<sequence>MHAVVPNEDALEVEATVLNKDIGFVRPGQPVTLKLESVPYTRYGYLEDTVETVSHDAAQDEHLGLVFPARVRLNKSALMVDGVTVSLTPGMSLSAEIKTGKRRLIDYVLSPLQRHGGEAFRET</sequence>
<evidence type="ECO:0000256" key="1">
    <source>
        <dbReference type="ARBA" id="ARBA00004167"/>
    </source>
</evidence>
<keyword evidence="3" id="KW-0813">Transport</keyword>
<accession>A0A0S1B0R1</accession>
<dbReference type="InterPro" id="IPR006144">
    <property type="entry name" value="Secretion_HlyD_CS"/>
</dbReference>
<protein>
    <submittedName>
        <fullName evidence="8">Leukotoxin export protein LtxD</fullName>
    </submittedName>
</protein>
<evidence type="ECO:0000256" key="4">
    <source>
        <dbReference type="ARBA" id="ARBA00022692"/>
    </source>
</evidence>
<evidence type="ECO:0000259" key="7">
    <source>
        <dbReference type="Pfam" id="PF26002"/>
    </source>
</evidence>
<dbReference type="PANTHER" id="PTHR30386:SF27">
    <property type="entry name" value="MEMBRANE FUSION PROTEIN (MFP) FAMILY PROTEIN"/>
    <property type="match status" value="1"/>
</dbReference>
<feature type="domain" description="AprE-like beta-barrel" evidence="7">
    <location>
        <begin position="11"/>
        <end position="100"/>
    </location>
</feature>
<gene>
    <name evidence="8" type="primary">ltxD</name>
    <name evidence="8" type="ORF">AOT14_23000</name>
</gene>
<keyword evidence="4" id="KW-0812">Transmembrane</keyword>
<dbReference type="GO" id="GO:0016020">
    <property type="term" value="C:membrane"/>
    <property type="evidence" value="ECO:0007669"/>
    <property type="project" value="UniProtKB-SubCell"/>
</dbReference>
<dbReference type="PANTHER" id="PTHR30386">
    <property type="entry name" value="MEMBRANE FUSION SUBUNIT OF EMRAB-TOLC MULTIDRUG EFFLUX PUMP"/>
    <property type="match status" value="1"/>
</dbReference>
<dbReference type="InterPro" id="IPR058982">
    <property type="entry name" value="Beta-barrel_AprE"/>
</dbReference>
<keyword evidence="9" id="KW-1185">Reference proteome</keyword>
<evidence type="ECO:0000256" key="5">
    <source>
        <dbReference type="ARBA" id="ARBA00022989"/>
    </source>
</evidence>
<dbReference type="GO" id="GO:0009306">
    <property type="term" value="P:protein secretion"/>
    <property type="evidence" value="ECO:0007669"/>
    <property type="project" value="InterPro"/>
</dbReference>
<keyword evidence="5" id="KW-1133">Transmembrane helix</keyword>
<evidence type="ECO:0000313" key="8">
    <source>
        <dbReference type="EMBL" id="ALJ28668.1"/>
    </source>
</evidence>
<evidence type="ECO:0000256" key="6">
    <source>
        <dbReference type="ARBA" id="ARBA00023136"/>
    </source>
</evidence>
<comment type="similarity">
    <text evidence="2">Belongs to the membrane fusion protein (MFP) (TC 8.A.1) family.</text>
</comment>
<evidence type="ECO:0000256" key="3">
    <source>
        <dbReference type="ARBA" id="ARBA00022448"/>
    </source>
</evidence>
<evidence type="ECO:0000313" key="9">
    <source>
        <dbReference type="Proteomes" id="UP000061010"/>
    </source>
</evidence>
<comment type="subcellular location">
    <subcellularLocation>
        <location evidence="1">Membrane</location>
        <topology evidence="1">Single-pass membrane protein</topology>
    </subcellularLocation>
</comment>